<proteinExistence type="predicted"/>
<name>W9YPW5_9EURO</name>
<gene>
    <name evidence="2" type="ORF">A1O1_02994</name>
</gene>
<sequence length="227" mass="25148">MDSDPSNQYYLYLVEKLDDSPETQSLEDILGSSLGTVGSRMARAGCMLRGRNRLFLAATLASTVLRFHGSWLKPEWRSRDILFPKKMGNGKSVIEQPYLSGHQIAPFGATVPTTSTSTSALIRNEVLFPLGLALVELSLCQTISALRIPADDDPVEANANLKTAVRVLDDVYLESGGHYGDIVAKCLFWTETRKSNIGDEFQQLVFQNIVSPPFDDLKVFEGRSRVF</sequence>
<organism evidence="2 3">
    <name type="scientific">Capronia coronata CBS 617.96</name>
    <dbReference type="NCBI Taxonomy" id="1182541"/>
    <lineage>
        <taxon>Eukaryota</taxon>
        <taxon>Fungi</taxon>
        <taxon>Dikarya</taxon>
        <taxon>Ascomycota</taxon>
        <taxon>Pezizomycotina</taxon>
        <taxon>Eurotiomycetes</taxon>
        <taxon>Chaetothyriomycetidae</taxon>
        <taxon>Chaetothyriales</taxon>
        <taxon>Herpotrichiellaceae</taxon>
        <taxon>Capronia</taxon>
    </lineage>
</organism>
<dbReference type="GeneID" id="19157891"/>
<comment type="caution">
    <text evidence="2">The sequence shown here is derived from an EMBL/GenBank/DDBJ whole genome shotgun (WGS) entry which is preliminary data.</text>
</comment>
<keyword evidence="3" id="KW-1185">Reference proteome</keyword>
<dbReference type="PANTHER" id="PTHR35186:SF4">
    <property type="entry name" value="PRION-INHIBITION AND PROPAGATION HELO DOMAIN-CONTAINING PROTEIN"/>
    <property type="match status" value="1"/>
</dbReference>
<accession>W9YPW5</accession>
<dbReference type="Pfam" id="PF24476">
    <property type="entry name" value="DUF7580"/>
    <property type="match status" value="1"/>
</dbReference>
<dbReference type="HOGENOM" id="CLU_1219561_0_0_1"/>
<evidence type="ECO:0000313" key="3">
    <source>
        <dbReference type="Proteomes" id="UP000019484"/>
    </source>
</evidence>
<dbReference type="PANTHER" id="PTHR35186">
    <property type="entry name" value="ANK_REP_REGION DOMAIN-CONTAINING PROTEIN"/>
    <property type="match status" value="1"/>
</dbReference>
<dbReference type="EMBL" id="AMWN01000002">
    <property type="protein sequence ID" value="EXJ94598.1"/>
    <property type="molecule type" value="Genomic_DNA"/>
</dbReference>
<dbReference type="AlphaFoldDB" id="W9YPW5"/>
<protein>
    <recommendedName>
        <fullName evidence="1">DUF7580 domain-containing protein</fullName>
    </recommendedName>
</protein>
<dbReference type="STRING" id="1182541.W9YPW5"/>
<feature type="domain" description="DUF7580" evidence="1">
    <location>
        <begin position="20"/>
        <end position="218"/>
    </location>
</feature>
<evidence type="ECO:0000259" key="1">
    <source>
        <dbReference type="Pfam" id="PF24476"/>
    </source>
</evidence>
<reference evidence="2 3" key="1">
    <citation type="submission" date="2013-03" db="EMBL/GenBank/DDBJ databases">
        <title>The Genome Sequence of Capronia coronata CBS 617.96.</title>
        <authorList>
            <consortium name="The Broad Institute Genomics Platform"/>
            <person name="Cuomo C."/>
            <person name="de Hoog S."/>
            <person name="Gorbushina A."/>
            <person name="Walker B."/>
            <person name="Young S.K."/>
            <person name="Zeng Q."/>
            <person name="Gargeya S."/>
            <person name="Fitzgerald M."/>
            <person name="Haas B."/>
            <person name="Abouelleil A."/>
            <person name="Allen A.W."/>
            <person name="Alvarado L."/>
            <person name="Arachchi H.M."/>
            <person name="Berlin A.M."/>
            <person name="Chapman S.B."/>
            <person name="Gainer-Dewar J."/>
            <person name="Goldberg J."/>
            <person name="Griggs A."/>
            <person name="Gujja S."/>
            <person name="Hansen M."/>
            <person name="Howarth C."/>
            <person name="Imamovic A."/>
            <person name="Ireland A."/>
            <person name="Larimer J."/>
            <person name="McCowan C."/>
            <person name="Murphy C."/>
            <person name="Pearson M."/>
            <person name="Poon T.W."/>
            <person name="Priest M."/>
            <person name="Roberts A."/>
            <person name="Saif S."/>
            <person name="Shea T."/>
            <person name="Sisk P."/>
            <person name="Sykes S."/>
            <person name="Wortman J."/>
            <person name="Nusbaum C."/>
            <person name="Birren B."/>
        </authorList>
    </citation>
    <scope>NUCLEOTIDE SEQUENCE [LARGE SCALE GENOMIC DNA]</scope>
    <source>
        <strain evidence="2 3">CBS 617.96</strain>
    </source>
</reference>
<evidence type="ECO:0000313" key="2">
    <source>
        <dbReference type="EMBL" id="EXJ94598.1"/>
    </source>
</evidence>
<dbReference type="InterPro" id="IPR056002">
    <property type="entry name" value="DUF7580"/>
</dbReference>
<dbReference type="Proteomes" id="UP000019484">
    <property type="component" value="Unassembled WGS sequence"/>
</dbReference>
<dbReference type="OrthoDB" id="3565018at2759"/>
<dbReference type="RefSeq" id="XP_007722092.1">
    <property type="nucleotide sequence ID" value="XM_007723902.1"/>
</dbReference>